<protein>
    <submittedName>
        <fullName evidence="1">Uncharacterized protein</fullName>
    </submittedName>
</protein>
<gene>
    <name evidence="1" type="ORF">F444_22326</name>
</gene>
<dbReference type="Proteomes" id="UP000028582">
    <property type="component" value="Unassembled WGS sequence"/>
</dbReference>
<accession>A0A080YY42</accession>
<reference evidence="1 2" key="1">
    <citation type="submission" date="2013-11" db="EMBL/GenBank/DDBJ databases">
        <title>The Genome Sequence of Phytophthora parasitica P1976.</title>
        <authorList>
            <consortium name="The Broad Institute Genomics Platform"/>
            <person name="Russ C."/>
            <person name="Tyler B."/>
            <person name="Panabieres F."/>
            <person name="Shan W."/>
            <person name="Tripathy S."/>
            <person name="Grunwald N."/>
            <person name="Machado M."/>
            <person name="Johnson C.S."/>
            <person name="Walker B."/>
            <person name="Young S."/>
            <person name="Zeng Q."/>
            <person name="Gargeya S."/>
            <person name="Fitzgerald M."/>
            <person name="Haas B."/>
            <person name="Abouelleil A."/>
            <person name="Allen A.W."/>
            <person name="Alvarado L."/>
            <person name="Arachchi H.M."/>
            <person name="Berlin A.M."/>
            <person name="Chapman S.B."/>
            <person name="Gainer-Dewar J."/>
            <person name="Goldberg J."/>
            <person name="Griggs A."/>
            <person name="Gujja S."/>
            <person name="Hansen M."/>
            <person name="Howarth C."/>
            <person name="Imamovic A."/>
            <person name="Ireland A."/>
            <person name="Larimer J."/>
            <person name="McCowan C."/>
            <person name="Murphy C."/>
            <person name="Pearson M."/>
            <person name="Poon T.W."/>
            <person name="Priest M."/>
            <person name="Roberts A."/>
            <person name="Saif S."/>
            <person name="Shea T."/>
            <person name="Sisk P."/>
            <person name="Sykes S."/>
            <person name="Wortman J."/>
            <person name="Nusbaum C."/>
            <person name="Birren B."/>
        </authorList>
    </citation>
    <scope>NUCLEOTIDE SEQUENCE [LARGE SCALE GENOMIC DNA]</scope>
    <source>
        <strain evidence="1 2">P1976</strain>
    </source>
</reference>
<dbReference type="OrthoDB" id="121662at2759"/>
<proteinExistence type="predicted"/>
<evidence type="ECO:0000313" key="1">
    <source>
        <dbReference type="EMBL" id="ETO59303.1"/>
    </source>
</evidence>
<name>A0A080YY42_PHYNI</name>
<comment type="caution">
    <text evidence="1">The sequence shown here is derived from an EMBL/GenBank/DDBJ whole genome shotgun (WGS) entry which is preliminary data.</text>
</comment>
<dbReference type="AlphaFoldDB" id="A0A080YY42"/>
<organism evidence="1 2">
    <name type="scientific">Phytophthora nicotianae P1976</name>
    <dbReference type="NCBI Taxonomy" id="1317066"/>
    <lineage>
        <taxon>Eukaryota</taxon>
        <taxon>Sar</taxon>
        <taxon>Stramenopiles</taxon>
        <taxon>Oomycota</taxon>
        <taxon>Peronosporomycetes</taxon>
        <taxon>Peronosporales</taxon>
        <taxon>Peronosporaceae</taxon>
        <taxon>Phytophthora</taxon>
    </lineage>
</organism>
<evidence type="ECO:0000313" key="2">
    <source>
        <dbReference type="Proteomes" id="UP000028582"/>
    </source>
</evidence>
<feature type="non-terminal residue" evidence="1">
    <location>
        <position position="1"/>
    </location>
</feature>
<sequence>DFGTRGLSILHFNRVSESEKRARVRGNDMSNFSRKNTLPAVPAPADFSVNVGAVEVLCAIAQLLYKPVVYETLVAALKFLGELRVSELPSSPEALRWSRG</sequence>
<dbReference type="EMBL" id="ANJA01004151">
    <property type="protein sequence ID" value="ETO59303.1"/>
    <property type="molecule type" value="Genomic_DNA"/>
</dbReference>